<keyword evidence="2" id="KW-1185">Reference proteome</keyword>
<protein>
    <recommendedName>
        <fullName evidence="3">HNH endonuclease</fullName>
    </recommendedName>
</protein>
<accession>A0ABW4Q3N0</accession>
<evidence type="ECO:0008006" key="3">
    <source>
        <dbReference type="Google" id="ProtNLM"/>
    </source>
</evidence>
<proteinExistence type="predicted"/>
<name>A0ABW4Q3N0_9MICO</name>
<reference evidence="2" key="1">
    <citation type="journal article" date="2019" name="Int. J. Syst. Evol. Microbiol.">
        <title>The Global Catalogue of Microorganisms (GCM) 10K type strain sequencing project: providing services to taxonomists for standard genome sequencing and annotation.</title>
        <authorList>
            <consortium name="The Broad Institute Genomics Platform"/>
            <consortium name="The Broad Institute Genome Sequencing Center for Infectious Disease"/>
            <person name="Wu L."/>
            <person name="Ma J."/>
        </authorList>
    </citation>
    <scope>NUCLEOTIDE SEQUENCE [LARGE SCALE GENOMIC DNA]</scope>
    <source>
        <strain evidence="2">JCM 11650</strain>
    </source>
</reference>
<dbReference type="EMBL" id="JBHUFL010000003">
    <property type="protein sequence ID" value="MFD1836328.1"/>
    <property type="molecule type" value="Genomic_DNA"/>
</dbReference>
<evidence type="ECO:0000313" key="1">
    <source>
        <dbReference type="EMBL" id="MFD1836328.1"/>
    </source>
</evidence>
<sequence>MGQQRARRRRQYAEYMASAAWHIRRRRWVEDEEQRTGRPVSCAVCGSEDWDDLHHLTYDRMGQERHGDMVALCRPHHEQLHRAYDAGRWRHLGYEAVMRRLLRLTREEHERRRA</sequence>
<comment type="caution">
    <text evidence="1">The sequence shown here is derived from an EMBL/GenBank/DDBJ whole genome shotgun (WGS) entry which is preliminary data.</text>
</comment>
<evidence type="ECO:0000313" key="2">
    <source>
        <dbReference type="Proteomes" id="UP001597280"/>
    </source>
</evidence>
<dbReference type="Proteomes" id="UP001597280">
    <property type="component" value="Unassembled WGS sequence"/>
</dbReference>
<organism evidence="1 2">
    <name type="scientific">Brachybacterium rhamnosum</name>
    <dbReference type="NCBI Taxonomy" id="173361"/>
    <lineage>
        <taxon>Bacteria</taxon>
        <taxon>Bacillati</taxon>
        <taxon>Actinomycetota</taxon>
        <taxon>Actinomycetes</taxon>
        <taxon>Micrococcales</taxon>
        <taxon>Dermabacteraceae</taxon>
        <taxon>Brachybacterium</taxon>
    </lineage>
</organism>
<dbReference type="RefSeq" id="WP_343905751.1">
    <property type="nucleotide sequence ID" value="NZ_BAAAIS010000003.1"/>
</dbReference>
<gene>
    <name evidence="1" type="ORF">ACFSDA_14765</name>
</gene>